<evidence type="ECO:0000256" key="4">
    <source>
        <dbReference type="ARBA" id="ARBA00022692"/>
    </source>
</evidence>
<feature type="transmembrane region" description="Helical" evidence="7">
    <location>
        <begin position="134"/>
        <end position="153"/>
    </location>
</feature>
<feature type="transmembrane region" description="Helical" evidence="7">
    <location>
        <begin position="309"/>
        <end position="330"/>
    </location>
</feature>
<feature type="transmembrane region" description="Helical" evidence="7">
    <location>
        <begin position="111"/>
        <end position="128"/>
    </location>
</feature>
<reference evidence="10" key="1">
    <citation type="journal article" date="2019" name="Int. J. Syst. Evol. Microbiol.">
        <title>The Global Catalogue of Microorganisms (GCM) 10K type strain sequencing project: providing services to taxonomists for standard genome sequencing and annotation.</title>
        <authorList>
            <consortium name="The Broad Institute Genomics Platform"/>
            <consortium name="The Broad Institute Genome Sequencing Center for Infectious Disease"/>
            <person name="Wu L."/>
            <person name="Ma J."/>
        </authorList>
    </citation>
    <scope>NUCLEOTIDE SEQUENCE [LARGE SCALE GENOMIC DNA]</scope>
    <source>
        <strain evidence="10">CGMCC 1.10363</strain>
    </source>
</reference>
<dbReference type="EC" id="2.7.8.-" evidence="9"/>
<dbReference type="Pfam" id="PF13727">
    <property type="entry name" value="CoA_binding_3"/>
    <property type="match status" value="1"/>
</dbReference>
<keyword evidence="10" id="KW-1185">Reference proteome</keyword>
<keyword evidence="6 7" id="KW-0472">Membrane</keyword>
<evidence type="ECO:0000313" key="10">
    <source>
        <dbReference type="Proteomes" id="UP001595900"/>
    </source>
</evidence>
<comment type="subcellular location">
    <subcellularLocation>
        <location evidence="1">Membrane</location>
        <topology evidence="1">Multi-pass membrane protein</topology>
    </subcellularLocation>
</comment>
<feature type="transmembrane region" description="Helical" evidence="7">
    <location>
        <begin position="69"/>
        <end position="90"/>
    </location>
</feature>
<dbReference type="GO" id="GO:0016740">
    <property type="term" value="F:transferase activity"/>
    <property type="evidence" value="ECO:0007669"/>
    <property type="project" value="UniProtKB-KW"/>
</dbReference>
<gene>
    <name evidence="9" type="ORF">ACFOYW_08120</name>
</gene>
<protein>
    <submittedName>
        <fullName evidence="9">Sugar transferase</fullName>
        <ecNumber evidence="9">2.7.8.-</ecNumber>
    </submittedName>
</protein>
<keyword evidence="4 7" id="KW-0812">Transmembrane</keyword>
<dbReference type="Pfam" id="PF02397">
    <property type="entry name" value="Bac_transf"/>
    <property type="match status" value="1"/>
</dbReference>
<evidence type="ECO:0000256" key="5">
    <source>
        <dbReference type="ARBA" id="ARBA00022989"/>
    </source>
</evidence>
<proteinExistence type="inferred from homology"/>
<evidence type="ECO:0000256" key="3">
    <source>
        <dbReference type="ARBA" id="ARBA00022679"/>
    </source>
</evidence>
<keyword evidence="3 9" id="KW-0808">Transferase</keyword>
<comment type="caution">
    <text evidence="9">The sequence shown here is derived from an EMBL/GenBank/DDBJ whole genome shotgun (WGS) entry which is preliminary data.</text>
</comment>
<feature type="domain" description="Bacterial sugar transferase" evidence="8">
    <location>
        <begin position="304"/>
        <end position="492"/>
    </location>
</feature>
<evidence type="ECO:0000256" key="7">
    <source>
        <dbReference type="SAM" id="Phobius"/>
    </source>
</evidence>
<sequence>MVDQSVDRTPAVADAGAVVDWRGAYARRVAITDALTLVWVVFGTQLLWLGSGRVAPSGSWAVGQLTGGAVSYTLISAVLTAAWLTALSIFGTRTYRVIGVEATEYKLIVSASLRLFGLVAIAAFLLKVDLARGYILISFPLGVLVLLATRWMWRQWLAIERRDGRYSSRVVLVGALDSVTHIGNQLARHPAAGYLVVGAIVPGRDGPVRLDDGRELPIVGTLDTAVESLNGCGADTIVLTGSDELSPERVRRISWALEPGRKHLVMAPGLTDVGGPRIHTRPVAGLPLMHVETPRYEGPERVTKRVFDIVGSGLLLLLLSPLFAVVAVAVKTTSAGPVFYRQERVGRDGHAIHMLKFRSMVTDADAQLARLLEAQGSAGVPLFKVRNDPRITPIGRFIRKYSVDELPQLINVLRGEMSLVGPRPQREPEVALYDEAAWRRLNVLPGMTGLWQVSGRSNLSWEEAIRLDLYYVENWSLVGDLAIMWRTIRAVVSPGSDAI</sequence>
<name>A0ABV8Q4I9_9MICO</name>
<dbReference type="NCBIfam" id="TIGR03025">
    <property type="entry name" value="EPS_sugtrans"/>
    <property type="match status" value="1"/>
</dbReference>
<evidence type="ECO:0000259" key="8">
    <source>
        <dbReference type="Pfam" id="PF02397"/>
    </source>
</evidence>
<evidence type="ECO:0000256" key="2">
    <source>
        <dbReference type="ARBA" id="ARBA00006464"/>
    </source>
</evidence>
<dbReference type="EMBL" id="JBHSCN010000005">
    <property type="protein sequence ID" value="MFC4243337.1"/>
    <property type="molecule type" value="Genomic_DNA"/>
</dbReference>
<dbReference type="Proteomes" id="UP001595900">
    <property type="component" value="Unassembled WGS sequence"/>
</dbReference>
<keyword evidence="5 7" id="KW-1133">Transmembrane helix</keyword>
<dbReference type="PANTHER" id="PTHR30576">
    <property type="entry name" value="COLANIC BIOSYNTHESIS UDP-GLUCOSE LIPID CARRIER TRANSFERASE"/>
    <property type="match status" value="1"/>
</dbReference>
<feature type="transmembrane region" description="Helical" evidence="7">
    <location>
        <begin position="29"/>
        <end position="49"/>
    </location>
</feature>
<dbReference type="InterPro" id="IPR003362">
    <property type="entry name" value="Bact_transf"/>
</dbReference>
<evidence type="ECO:0000256" key="1">
    <source>
        <dbReference type="ARBA" id="ARBA00004141"/>
    </source>
</evidence>
<accession>A0ABV8Q4I9</accession>
<comment type="similarity">
    <text evidence="2">Belongs to the bacterial sugar transferase family.</text>
</comment>
<dbReference type="RefSeq" id="WP_390228358.1">
    <property type="nucleotide sequence ID" value="NZ_JBHSCN010000005.1"/>
</dbReference>
<dbReference type="InterPro" id="IPR017475">
    <property type="entry name" value="EPS_sugar_tfrase"/>
</dbReference>
<dbReference type="PANTHER" id="PTHR30576:SF10">
    <property type="entry name" value="SLL5057 PROTEIN"/>
    <property type="match status" value="1"/>
</dbReference>
<evidence type="ECO:0000256" key="6">
    <source>
        <dbReference type="ARBA" id="ARBA00023136"/>
    </source>
</evidence>
<organism evidence="9 10">
    <name type="scientific">Gryllotalpicola reticulitermitis</name>
    <dbReference type="NCBI Taxonomy" id="1184153"/>
    <lineage>
        <taxon>Bacteria</taxon>
        <taxon>Bacillati</taxon>
        <taxon>Actinomycetota</taxon>
        <taxon>Actinomycetes</taxon>
        <taxon>Micrococcales</taxon>
        <taxon>Microbacteriaceae</taxon>
        <taxon>Gryllotalpicola</taxon>
    </lineage>
</organism>
<evidence type="ECO:0000313" key="9">
    <source>
        <dbReference type="EMBL" id="MFC4243337.1"/>
    </source>
</evidence>